<reference evidence="2 3" key="1">
    <citation type="journal article" date="2024" name="G3 (Bethesda)">
        <title>Genome assembly of Hibiscus sabdariffa L. provides insights into metabolisms of medicinal natural products.</title>
        <authorList>
            <person name="Kim T."/>
        </authorList>
    </citation>
    <scope>NUCLEOTIDE SEQUENCE [LARGE SCALE GENOMIC DNA]</scope>
    <source>
        <strain evidence="2">TK-2024</strain>
        <tissue evidence="2">Old leaves</tissue>
    </source>
</reference>
<comment type="caution">
    <text evidence="2">The sequence shown here is derived from an EMBL/GenBank/DDBJ whole genome shotgun (WGS) entry which is preliminary data.</text>
</comment>
<sequence>MKRDGGQNLEVGHSVRGQFKWKDCRVRIHSAFFIYMGLWKGQGLRSKNCSQGGVKLFWFLTLYPYQTGSLFPCSVLGVLLKFLLSLTYFQANVNIYNFRLSQRRRMGWQSNSLLMAYPDKTVSQHGGSLQLPPW</sequence>
<proteinExistence type="predicted"/>
<name>A0ABR2R7U7_9ROSI</name>
<protein>
    <submittedName>
        <fullName evidence="2">Uncharacterized protein</fullName>
    </submittedName>
</protein>
<keyword evidence="1" id="KW-0812">Transmembrane</keyword>
<dbReference type="Proteomes" id="UP001396334">
    <property type="component" value="Unassembled WGS sequence"/>
</dbReference>
<organism evidence="2 3">
    <name type="scientific">Hibiscus sabdariffa</name>
    <name type="common">roselle</name>
    <dbReference type="NCBI Taxonomy" id="183260"/>
    <lineage>
        <taxon>Eukaryota</taxon>
        <taxon>Viridiplantae</taxon>
        <taxon>Streptophyta</taxon>
        <taxon>Embryophyta</taxon>
        <taxon>Tracheophyta</taxon>
        <taxon>Spermatophyta</taxon>
        <taxon>Magnoliopsida</taxon>
        <taxon>eudicotyledons</taxon>
        <taxon>Gunneridae</taxon>
        <taxon>Pentapetalae</taxon>
        <taxon>rosids</taxon>
        <taxon>malvids</taxon>
        <taxon>Malvales</taxon>
        <taxon>Malvaceae</taxon>
        <taxon>Malvoideae</taxon>
        <taxon>Hibiscus</taxon>
    </lineage>
</organism>
<gene>
    <name evidence="2" type="ORF">V6N11_080487</name>
</gene>
<keyword evidence="1" id="KW-0472">Membrane</keyword>
<evidence type="ECO:0000313" key="3">
    <source>
        <dbReference type="Proteomes" id="UP001396334"/>
    </source>
</evidence>
<evidence type="ECO:0000313" key="2">
    <source>
        <dbReference type="EMBL" id="KAK9009011.1"/>
    </source>
</evidence>
<keyword evidence="1" id="KW-1133">Transmembrane helix</keyword>
<dbReference type="EMBL" id="JBBPBN010000025">
    <property type="protein sequence ID" value="KAK9009011.1"/>
    <property type="molecule type" value="Genomic_DNA"/>
</dbReference>
<evidence type="ECO:0000256" key="1">
    <source>
        <dbReference type="SAM" id="Phobius"/>
    </source>
</evidence>
<keyword evidence="3" id="KW-1185">Reference proteome</keyword>
<accession>A0ABR2R7U7</accession>
<feature type="transmembrane region" description="Helical" evidence="1">
    <location>
        <begin position="69"/>
        <end position="96"/>
    </location>
</feature>